<accession>A0A4R0RTS3</accession>
<keyword evidence="5" id="KW-0539">Nucleus</keyword>
<sequence>MDSIIEVQRQTHEELEHFERALYTLLSKPQSTHETRLQTEHRASQILDRVSSRVAALTNAYEDQEARKAEIDSLSSQPDDLSEFYTRLGKIQEHYAKYPESGPSGFELELAAFLDIPPEEAGDEEYEEDDPIALLFSGEEQYGKYLDLYANHTAYNNLKHIGKRLGYLQYLDALLAAQSSQVHSELSKECRLGRDYELYIKALHSYLLSFMKRAQPLVDVESQQKEAEAEFNKQWEAGEVGDWEDVRPSGGPVENGEGIWCAACQKMYSKQTVYDAHLTSKKHIKATAKQASSEQPPSNPNGPSTSQVAEREAASPLAVKSKHRTAALLTSLCTQLLAGLAPVLNETKSNVERRFSLTAREREQELLEQSKPKAPPPNASGTNGENGADEEEEEERIYNPLKLPLGWDGKPIPYWLYKLHGLGVEYRCEICSDHVYMGRHAFGMRALGLPNTKHFHEITRIEDALALAEKLKREGRNEIFEQETMEELEDEEGNVYNRKTYEDLKKQGLI</sequence>
<keyword evidence="9" id="KW-1185">Reference proteome</keyword>
<dbReference type="Pfam" id="PF11931">
    <property type="entry name" value="SF3a60_Prp9_C"/>
    <property type="match status" value="1"/>
</dbReference>
<dbReference type="SUPFAM" id="SSF57667">
    <property type="entry name" value="beta-beta-alpha zinc fingers"/>
    <property type="match status" value="1"/>
</dbReference>
<feature type="compositionally biased region" description="Polar residues" evidence="6">
    <location>
        <begin position="289"/>
        <end position="308"/>
    </location>
</feature>
<dbReference type="InterPro" id="IPR024598">
    <property type="entry name" value="SF3a60/Prp9_C"/>
</dbReference>
<keyword evidence="4" id="KW-0862">Zinc</keyword>
<evidence type="ECO:0000256" key="1">
    <source>
        <dbReference type="ARBA" id="ARBA00004123"/>
    </source>
</evidence>
<dbReference type="InterPro" id="IPR036236">
    <property type="entry name" value="Znf_C2H2_sf"/>
</dbReference>
<evidence type="ECO:0000256" key="5">
    <source>
        <dbReference type="ARBA" id="ARBA00023242"/>
    </source>
</evidence>
<feature type="domain" description="U1-type" evidence="7">
    <location>
        <begin position="256"/>
        <end position="290"/>
    </location>
</feature>
<dbReference type="GO" id="GO:0000398">
    <property type="term" value="P:mRNA splicing, via spliceosome"/>
    <property type="evidence" value="ECO:0007669"/>
    <property type="project" value="InterPro"/>
</dbReference>
<feature type="compositionally biased region" description="Basic and acidic residues" evidence="6">
    <location>
        <begin position="362"/>
        <end position="371"/>
    </location>
</feature>
<dbReference type="STRING" id="92696.A0A4R0RTS3"/>
<evidence type="ECO:0000256" key="3">
    <source>
        <dbReference type="ARBA" id="ARBA00022771"/>
    </source>
</evidence>
<dbReference type="Proteomes" id="UP000292702">
    <property type="component" value="Unassembled WGS sequence"/>
</dbReference>
<comment type="caution">
    <text evidence="8">The sequence shown here is derived from an EMBL/GenBank/DDBJ whole genome shotgun (WGS) entry which is preliminary data.</text>
</comment>
<reference evidence="8 9" key="1">
    <citation type="submission" date="2018-11" db="EMBL/GenBank/DDBJ databases">
        <title>Genome assembly of Steccherinum ochraceum LE-BIN_3174, the white-rot fungus of the Steccherinaceae family (The Residual Polyporoid clade, Polyporales, Basidiomycota).</title>
        <authorList>
            <person name="Fedorova T.V."/>
            <person name="Glazunova O.A."/>
            <person name="Landesman E.O."/>
            <person name="Moiseenko K.V."/>
            <person name="Psurtseva N.V."/>
            <person name="Savinova O.S."/>
            <person name="Shakhova N.V."/>
            <person name="Tyazhelova T.V."/>
            <person name="Vasina D.V."/>
        </authorList>
    </citation>
    <scope>NUCLEOTIDE SEQUENCE [LARGE SCALE GENOMIC DNA]</scope>
    <source>
        <strain evidence="8 9">LE-BIN_3174</strain>
    </source>
</reference>
<dbReference type="SMART" id="SM00451">
    <property type="entry name" value="ZnF_U1"/>
    <property type="match status" value="1"/>
</dbReference>
<keyword evidence="3" id="KW-0863">Zinc-finger</keyword>
<feature type="region of interest" description="Disordered" evidence="6">
    <location>
        <begin position="285"/>
        <end position="318"/>
    </location>
</feature>
<dbReference type="Pfam" id="PF12171">
    <property type="entry name" value="zf-C2H2_jaz"/>
    <property type="match status" value="1"/>
</dbReference>
<comment type="subcellular location">
    <subcellularLocation>
        <location evidence="1">Nucleus</location>
    </subcellularLocation>
</comment>
<dbReference type="Pfam" id="PF12108">
    <property type="entry name" value="SF3a60_bindingd"/>
    <property type="match status" value="1"/>
</dbReference>
<gene>
    <name evidence="8" type="ORF">EIP91_005942</name>
</gene>
<evidence type="ECO:0000313" key="8">
    <source>
        <dbReference type="EMBL" id="TCD69865.1"/>
    </source>
</evidence>
<evidence type="ECO:0000256" key="4">
    <source>
        <dbReference type="ARBA" id="ARBA00022833"/>
    </source>
</evidence>
<evidence type="ECO:0000259" key="7">
    <source>
        <dbReference type="SMART" id="SM00451"/>
    </source>
</evidence>
<dbReference type="GO" id="GO:0005681">
    <property type="term" value="C:spliceosomal complex"/>
    <property type="evidence" value="ECO:0007669"/>
    <property type="project" value="InterPro"/>
</dbReference>
<dbReference type="InterPro" id="IPR051421">
    <property type="entry name" value="RNA_Proc_DNA_Dmg_Regulator"/>
</dbReference>
<evidence type="ECO:0000256" key="2">
    <source>
        <dbReference type="ARBA" id="ARBA00022723"/>
    </source>
</evidence>
<dbReference type="Gene3D" id="3.30.160.60">
    <property type="entry name" value="Classic Zinc Finger"/>
    <property type="match status" value="1"/>
</dbReference>
<proteinExistence type="predicted"/>
<dbReference type="OrthoDB" id="2160351at2759"/>
<dbReference type="InterPro" id="IPR003604">
    <property type="entry name" value="Matrin/U1-like-C_Znf_C2H2"/>
</dbReference>
<dbReference type="GO" id="GO:0008270">
    <property type="term" value="F:zinc ion binding"/>
    <property type="evidence" value="ECO:0007669"/>
    <property type="project" value="UniProtKB-KW"/>
</dbReference>
<dbReference type="PANTHER" id="PTHR12786:SF2">
    <property type="entry name" value="SPLICING FACTOR 3A SUBUNIT 3"/>
    <property type="match status" value="1"/>
</dbReference>
<dbReference type="AlphaFoldDB" id="A0A4R0RTS3"/>
<dbReference type="EMBL" id="RWJN01000032">
    <property type="protein sequence ID" value="TCD69865.1"/>
    <property type="molecule type" value="Genomic_DNA"/>
</dbReference>
<name>A0A4R0RTS3_9APHY</name>
<dbReference type="Pfam" id="PF16837">
    <property type="entry name" value="SF3A3"/>
    <property type="match status" value="1"/>
</dbReference>
<protein>
    <recommendedName>
        <fullName evidence="7">U1-type domain-containing protein</fullName>
    </recommendedName>
</protein>
<dbReference type="GO" id="GO:0003723">
    <property type="term" value="F:RNA binding"/>
    <property type="evidence" value="ECO:0007669"/>
    <property type="project" value="InterPro"/>
</dbReference>
<evidence type="ECO:0000313" key="9">
    <source>
        <dbReference type="Proteomes" id="UP000292702"/>
    </source>
</evidence>
<organism evidence="8 9">
    <name type="scientific">Steccherinum ochraceum</name>
    <dbReference type="NCBI Taxonomy" id="92696"/>
    <lineage>
        <taxon>Eukaryota</taxon>
        <taxon>Fungi</taxon>
        <taxon>Dikarya</taxon>
        <taxon>Basidiomycota</taxon>
        <taxon>Agaricomycotina</taxon>
        <taxon>Agaricomycetes</taxon>
        <taxon>Polyporales</taxon>
        <taxon>Steccherinaceae</taxon>
        <taxon>Steccherinum</taxon>
    </lineage>
</organism>
<keyword evidence="2" id="KW-0479">Metal-binding</keyword>
<dbReference type="InterPro" id="IPR021966">
    <property type="entry name" value="SF3a60_bindingd"/>
</dbReference>
<dbReference type="InterPro" id="IPR031774">
    <property type="entry name" value="SF3A3_dom"/>
</dbReference>
<evidence type="ECO:0000256" key="6">
    <source>
        <dbReference type="SAM" id="MobiDB-lite"/>
    </source>
</evidence>
<feature type="region of interest" description="Disordered" evidence="6">
    <location>
        <begin position="362"/>
        <end position="395"/>
    </location>
</feature>
<dbReference type="InterPro" id="IPR022755">
    <property type="entry name" value="Znf_C2H2_jaz"/>
</dbReference>
<dbReference type="PANTHER" id="PTHR12786">
    <property type="entry name" value="SPLICING FACTOR SF3A-RELATED"/>
    <property type="match status" value="1"/>
</dbReference>